<accession>A0A7C8I3C5</accession>
<dbReference type="Pfam" id="PF00651">
    <property type="entry name" value="BTB"/>
    <property type="match status" value="1"/>
</dbReference>
<reference evidence="3 4" key="1">
    <citation type="submission" date="2020-01" db="EMBL/GenBank/DDBJ databases">
        <authorList>
            <consortium name="DOE Joint Genome Institute"/>
            <person name="Haridas S."/>
            <person name="Albert R."/>
            <person name="Binder M."/>
            <person name="Bloem J."/>
            <person name="Labutti K."/>
            <person name="Salamov A."/>
            <person name="Andreopoulos B."/>
            <person name="Baker S.E."/>
            <person name="Barry K."/>
            <person name="Bills G."/>
            <person name="Bluhm B.H."/>
            <person name="Cannon C."/>
            <person name="Castanera R."/>
            <person name="Culley D.E."/>
            <person name="Daum C."/>
            <person name="Ezra D."/>
            <person name="Gonzalez J.B."/>
            <person name="Henrissat B."/>
            <person name="Kuo A."/>
            <person name="Liang C."/>
            <person name="Lipzen A."/>
            <person name="Lutzoni F."/>
            <person name="Magnuson J."/>
            <person name="Mondo S."/>
            <person name="Nolan M."/>
            <person name="Ohm R."/>
            <person name="Pangilinan J."/>
            <person name="Park H.-J.H."/>
            <person name="Ramirez L."/>
            <person name="Alfaro M."/>
            <person name="Sun H."/>
            <person name="Tritt A."/>
            <person name="Yoshinaga Y."/>
            <person name="Zwiers L.-H.L."/>
            <person name="Turgeon B.G."/>
            <person name="Goodwin S.B."/>
            <person name="Spatafora J.W."/>
            <person name="Crous P.W."/>
            <person name="Grigoriev I.V."/>
        </authorList>
    </citation>
    <scope>NUCLEOTIDE SEQUENCE [LARGE SCALE GENOMIC DNA]</scope>
    <source>
        <strain evidence="3 4">CBS 611.86</strain>
    </source>
</reference>
<dbReference type="EMBL" id="JAADJZ010000020">
    <property type="protein sequence ID" value="KAF2868246.1"/>
    <property type="molecule type" value="Genomic_DNA"/>
</dbReference>
<feature type="domain" description="BTB" evidence="2">
    <location>
        <begin position="65"/>
        <end position="133"/>
    </location>
</feature>
<dbReference type="OrthoDB" id="6359816at2759"/>
<evidence type="ECO:0000259" key="2">
    <source>
        <dbReference type="PROSITE" id="PS50097"/>
    </source>
</evidence>
<dbReference type="InterPro" id="IPR000210">
    <property type="entry name" value="BTB/POZ_dom"/>
</dbReference>
<dbReference type="SUPFAM" id="SSF54695">
    <property type="entry name" value="POZ domain"/>
    <property type="match status" value="1"/>
</dbReference>
<dbReference type="Gene3D" id="3.30.710.10">
    <property type="entry name" value="Potassium Channel Kv1.1, Chain A"/>
    <property type="match status" value="1"/>
</dbReference>
<evidence type="ECO:0000313" key="4">
    <source>
        <dbReference type="Proteomes" id="UP000481861"/>
    </source>
</evidence>
<evidence type="ECO:0000313" key="3">
    <source>
        <dbReference type="EMBL" id="KAF2868246.1"/>
    </source>
</evidence>
<dbReference type="PROSITE" id="PS50097">
    <property type="entry name" value="BTB"/>
    <property type="match status" value="1"/>
</dbReference>
<evidence type="ECO:0000256" key="1">
    <source>
        <dbReference type="SAM" id="MobiDB-lite"/>
    </source>
</evidence>
<gene>
    <name evidence="3" type="ORF">BDV95DRAFT_610209</name>
</gene>
<dbReference type="Proteomes" id="UP000481861">
    <property type="component" value="Unassembled WGS sequence"/>
</dbReference>
<comment type="caution">
    <text evidence="3">The sequence shown here is derived from an EMBL/GenBank/DDBJ whole genome shotgun (WGS) entry which is preliminary data.</text>
</comment>
<organism evidence="3 4">
    <name type="scientific">Massariosphaeria phaeospora</name>
    <dbReference type="NCBI Taxonomy" id="100035"/>
    <lineage>
        <taxon>Eukaryota</taxon>
        <taxon>Fungi</taxon>
        <taxon>Dikarya</taxon>
        <taxon>Ascomycota</taxon>
        <taxon>Pezizomycotina</taxon>
        <taxon>Dothideomycetes</taxon>
        <taxon>Pleosporomycetidae</taxon>
        <taxon>Pleosporales</taxon>
        <taxon>Pleosporales incertae sedis</taxon>
        <taxon>Massariosphaeria</taxon>
    </lineage>
</organism>
<feature type="compositionally biased region" description="Low complexity" evidence="1">
    <location>
        <begin position="1"/>
        <end position="18"/>
    </location>
</feature>
<keyword evidence="4" id="KW-1185">Reference proteome</keyword>
<name>A0A7C8I3C5_9PLEO</name>
<dbReference type="AlphaFoldDB" id="A0A7C8I3C5"/>
<dbReference type="PANTHER" id="PTHR47843">
    <property type="entry name" value="BTB DOMAIN-CONTAINING PROTEIN-RELATED"/>
    <property type="match status" value="1"/>
</dbReference>
<feature type="region of interest" description="Disordered" evidence="1">
    <location>
        <begin position="1"/>
        <end position="25"/>
    </location>
</feature>
<dbReference type="InterPro" id="IPR011333">
    <property type="entry name" value="SKP1/BTB/POZ_sf"/>
</dbReference>
<dbReference type="PANTHER" id="PTHR47843:SF5">
    <property type="entry name" value="BTB_POZ DOMAIN PROTEIN"/>
    <property type="match status" value="1"/>
</dbReference>
<dbReference type="CDD" id="cd18186">
    <property type="entry name" value="BTB_POZ_ZBTB_KLHL-like"/>
    <property type="match status" value="1"/>
</dbReference>
<proteinExistence type="predicted"/>
<sequence length="314" mass="34654">MGASQSSPSPRRASEPPAGGAGDPTATCIRPYRALATNSRHIAPSSSYCNLYDGIVSLVQDNKYSDLIVICGDDRYPVHRAIVCPRSRYFEECCAPRDGEIDMASPGKPTKIWIDPSKCESHIVAAVLTFLYTLDYTAGGLQTLSFGLPAAEYDAYEDADSAIDDFGDLKIENEPSLMSDDSAESVATASLDTPDRSFSASSTLTFRPDPATMPNELVFHVQTYVAAQCFGITSLQDVARDKFEKRLRCGPWSLEMISCIREVYRQGSTCMLVCLKEDILKVAKARFRVLKNCEGWNDLVFDFPEFAADILRRM</sequence>
<protein>
    <recommendedName>
        <fullName evidence="2">BTB domain-containing protein</fullName>
    </recommendedName>
</protein>